<dbReference type="PROSITE" id="PS51898">
    <property type="entry name" value="TYR_RECOMBINASE"/>
    <property type="match status" value="1"/>
</dbReference>
<dbReference type="OrthoDB" id="6819422at2"/>
<keyword evidence="1" id="KW-0233">DNA recombination</keyword>
<dbReference type="Pfam" id="PF00589">
    <property type="entry name" value="Phage_integrase"/>
    <property type="match status" value="1"/>
</dbReference>
<dbReference type="InterPro" id="IPR011010">
    <property type="entry name" value="DNA_brk_join_enz"/>
</dbReference>
<dbReference type="GO" id="GO:0006310">
    <property type="term" value="P:DNA recombination"/>
    <property type="evidence" value="ECO:0007669"/>
    <property type="project" value="UniProtKB-KW"/>
</dbReference>
<feature type="region of interest" description="Disordered" evidence="2">
    <location>
        <begin position="239"/>
        <end position="258"/>
    </location>
</feature>
<dbReference type="RefSeq" id="WP_071555640.1">
    <property type="nucleotide sequence ID" value="NZ_CP017886.1"/>
</dbReference>
<gene>
    <name evidence="4" type="ORF">BLL42_26670</name>
</gene>
<dbReference type="GO" id="GO:0003677">
    <property type="term" value="F:DNA binding"/>
    <property type="evidence" value="ECO:0007669"/>
    <property type="project" value="InterPro"/>
</dbReference>
<evidence type="ECO:0000259" key="3">
    <source>
        <dbReference type="PROSITE" id="PS51898"/>
    </source>
</evidence>
<evidence type="ECO:0000256" key="1">
    <source>
        <dbReference type="ARBA" id="ARBA00023172"/>
    </source>
</evidence>
<name>A0A1J0ESL6_9PSED</name>
<evidence type="ECO:0000313" key="5">
    <source>
        <dbReference type="Proteomes" id="UP000182567"/>
    </source>
</evidence>
<dbReference type="InterPro" id="IPR002104">
    <property type="entry name" value="Integrase_catalytic"/>
</dbReference>
<dbReference type="Gene3D" id="1.10.443.10">
    <property type="entry name" value="Intergrase catalytic core"/>
    <property type="match status" value="1"/>
</dbReference>
<evidence type="ECO:0000256" key="2">
    <source>
        <dbReference type="SAM" id="MobiDB-lite"/>
    </source>
</evidence>
<sequence>MPVIHLKDISVPSGLVGWLLTDDRGRPRYWSTVWSALDGASLAPSTLRTQLAVIEQLYQSARRLYQSDCLDRLIAELKFDELEACLETFFITARNHGTQTAANYHPNWRVAYVFVKSCVQRLVKSHADPDMLWRLSMRLERLEKLFDSLGMAPAPPAEIVRALPSPVLDEFYQIIDPYSMRNPFRNSTLRWRNYVLCLLMLHLGLRRGETLVLPMDALKSEKRFTPTVEIVNWLNVGDNPYQRDPRPEQPSLKNNNAARQLPVPPALANLIRTFVDIYRPSTRHSYLFSSLEGNPLSLRQVNGIFVTITGELTAEARQTLQQYRGAGRITPHDMRHTCATVRLHQFVENGDDLEMAIQRLRAFFGWARTSEMPRRYARAFFEDRLATVWNHAFDVHVSHLRS</sequence>
<dbReference type="Proteomes" id="UP000182567">
    <property type="component" value="Chromosome"/>
</dbReference>
<dbReference type="GeneID" id="46911876"/>
<dbReference type="EMBL" id="CP017886">
    <property type="protein sequence ID" value="APC19105.1"/>
    <property type="molecule type" value="Genomic_DNA"/>
</dbReference>
<dbReference type="AlphaFoldDB" id="A0A1J0ESL6"/>
<dbReference type="InterPro" id="IPR013762">
    <property type="entry name" value="Integrase-like_cat_sf"/>
</dbReference>
<reference evidence="5" key="1">
    <citation type="submission" date="2016-10" db="EMBL/GenBank/DDBJ databases">
        <title>Pseudomonas frederiksbergensis ERGS4:02 complete genome.</title>
        <authorList>
            <person name="Kumar R."/>
            <person name="Acharya V."/>
            <person name="Singh D."/>
        </authorList>
    </citation>
    <scope>NUCLEOTIDE SEQUENCE [LARGE SCALE GENOMIC DNA]</scope>
    <source>
        <strain evidence="5">ERGS4:02</strain>
    </source>
</reference>
<accession>A0A1J0ESL6</accession>
<organism evidence="4 5">
    <name type="scientific">Pseudomonas frederiksbergensis</name>
    <dbReference type="NCBI Taxonomy" id="104087"/>
    <lineage>
        <taxon>Bacteria</taxon>
        <taxon>Pseudomonadati</taxon>
        <taxon>Pseudomonadota</taxon>
        <taxon>Gammaproteobacteria</taxon>
        <taxon>Pseudomonadales</taxon>
        <taxon>Pseudomonadaceae</taxon>
        <taxon>Pseudomonas</taxon>
    </lineage>
</organism>
<dbReference type="GO" id="GO:0015074">
    <property type="term" value="P:DNA integration"/>
    <property type="evidence" value="ECO:0007669"/>
    <property type="project" value="InterPro"/>
</dbReference>
<proteinExistence type="predicted"/>
<feature type="domain" description="Tyr recombinase" evidence="3">
    <location>
        <begin position="158"/>
        <end position="390"/>
    </location>
</feature>
<dbReference type="SUPFAM" id="SSF56349">
    <property type="entry name" value="DNA breaking-rejoining enzymes"/>
    <property type="match status" value="1"/>
</dbReference>
<protein>
    <submittedName>
        <fullName evidence="4">Integrase</fullName>
    </submittedName>
</protein>
<evidence type="ECO:0000313" key="4">
    <source>
        <dbReference type="EMBL" id="APC19105.1"/>
    </source>
</evidence>